<evidence type="ECO:0000259" key="1">
    <source>
        <dbReference type="Pfam" id="PF01521"/>
    </source>
</evidence>
<dbReference type="SUPFAM" id="SSF89360">
    <property type="entry name" value="HesB-like domain"/>
    <property type="match status" value="1"/>
</dbReference>
<proteinExistence type="predicted"/>
<comment type="caution">
    <text evidence="2">The sequence shown here is derived from an EMBL/GenBank/DDBJ whole genome shotgun (WGS) entry which is preliminary data.</text>
</comment>
<protein>
    <submittedName>
        <fullName evidence="2">Iron-sulfur cluster biosynthesis family protein</fullName>
    </submittedName>
</protein>
<dbReference type="InterPro" id="IPR000361">
    <property type="entry name" value="ATAP_core_dom"/>
</dbReference>
<name>A0AAE4I5S6_9ENTE</name>
<dbReference type="AlphaFoldDB" id="A0AAE4I5S6"/>
<evidence type="ECO:0000313" key="3">
    <source>
        <dbReference type="Proteomes" id="UP001180842"/>
    </source>
</evidence>
<dbReference type="EMBL" id="JARQAI010000032">
    <property type="protein sequence ID" value="MDT2738161.1"/>
    <property type="molecule type" value="Genomic_DNA"/>
</dbReference>
<dbReference type="Pfam" id="PF01521">
    <property type="entry name" value="Fe-S_biosyn"/>
    <property type="match status" value="1"/>
</dbReference>
<feature type="domain" description="Core" evidence="1">
    <location>
        <begin position="1"/>
        <end position="111"/>
    </location>
</feature>
<dbReference type="RefSeq" id="WP_311797576.1">
    <property type="nucleotide sequence ID" value="NZ_JARQAI010000032.1"/>
</dbReference>
<organism evidence="2 3">
    <name type="scientific">Enterococcus pseudoavium</name>
    <dbReference type="NCBI Taxonomy" id="44007"/>
    <lineage>
        <taxon>Bacteria</taxon>
        <taxon>Bacillati</taxon>
        <taxon>Bacillota</taxon>
        <taxon>Bacilli</taxon>
        <taxon>Lactobacillales</taxon>
        <taxon>Enterococcaceae</taxon>
        <taxon>Enterococcus</taxon>
    </lineage>
</organism>
<gene>
    <name evidence="2" type="ORF">P7H00_13700</name>
</gene>
<dbReference type="Gene3D" id="2.60.300.12">
    <property type="entry name" value="HesB-like domain"/>
    <property type="match status" value="1"/>
</dbReference>
<dbReference type="InterPro" id="IPR035903">
    <property type="entry name" value="HesB-like_dom_sf"/>
</dbReference>
<dbReference type="Proteomes" id="UP001180842">
    <property type="component" value="Unassembled WGS sequence"/>
</dbReference>
<sequence length="117" mass="13368">MYIEIADELVKKLEQYQDSRIALDLDDGVGRYSKSGSCALNISFRLLILTKDQDHSDYTLDVESNIGKIAIKKHSKMYLEDQMTLMFDPRMSLIKLKGPSGQIDGNVQIIDLRENKE</sequence>
<reference evidence="2" key="1">
    <citation type="submission" date="2023-03" db="EMBL/GenBank/DDBJ databases">
        <authorList>
            <person name="Shen W."/>
            <person name="Cai J."/>
        </authorList>
    </citation>
    <scope>NUCLEOTIDE SEQUENCE</scope>
    <source>
        <strain evidence="2">P69-2</strain>
    </source>
</reference>
<accession>A0AAE4I5S6</accession>
<evidence type="ECO:0000313" key="2">
    <source>
        <dbReference type="EMBL" id="MDT2738161.1"/>
    </source>
</evidence>